<dbReference type="STRING" id="425514.SAMN05443550_103283"/>
<dbReference type="Proteomes" id="UP000198850">
    <property type="component" value="Unassembled WGS sequence"/>
</dbReference>
<sequence>MEHVQDPDRVIFKLLYILRRHTDRAATAKLAALVPGDFNITFMPYFMSIAEESLTMNWSIKSW</sequence>
<protein>
    <submittedName>
        <fullName evidence="1">Uncharacterized protein</fullName>
    </submittedName>
</protein>
<evidence type="ECO:0000313" key="2">
    <source>
        <dbReference type="Proteomes" id="UP000198850"/>
    </source>
</evidence>
<evidence type="ECO:0000313" key="1">
    <source>
        <dbReference type="EMBL" id="SEA45586.1"/>
    </source>
</evidence>
<reference evidence="1 2" key="1">
    <citation type="submission" date="2016-10" db="EMBL/GenBank/DDBJ databases">
        <authorList>
            <person name="de Groot N.N."/>
        </authorList>
    </citation>
    <scope>NUCLEOTIDE SEQUENCE [LARGE SCALE GENOMIC DNA]</scope>
    <source>
        <strain evidence="1 2">DSM 19033</strain>
    </source>
</reference>
<dbReference type="OrthoDB" id="793057at2"/>
<dbReference type="RefSeq" id="WP_090555911.1">
    <property type="nucleotide sequence ID" value="NZ_FNRA01000003.1"/>
</dbReference>
<name>A0A1H4BBV9_9SPHI</name>
<dbReference type="AlphaFoldDB" id="A0A1H4BBV9"/>
<keyword evidence="2" id="KW-1185">Reference proteome</keyword>
<accession>A0A1H4BBV9</accession>
<proteinExistence type="predicted"/>
<gene>
    <name evidence="1" type="ORF">SAMN05443550_103283</name>
</gene>
<organism evidence="1 2">
    <name type="scientific">Pedobacter hartonius</name>
    <dbReference type="NCBI Taxonomy" id="425514"/>
    <lineage>
        <taxon>Bacteria</taxon>
        <taxon>Pseudomonadati</taxon>
        <taxon>Bacteroidota</taxon>
        <taxon>Sphingobacteriia</taxon>
        <taxon>Sphingobacteriales</taxon>
        <taxon>Sphingobacteriaceae</taxon>
        <taxon>Pedobacter</taxon>
    </lineage>
</organism>
<dbReference type="EMBL" id="FNRA01000003">
    <property type="protein sequence ID" value="SEA45586.1"/>
    <property type="molecule type" value="Genomic_DNA"/>
</dbReference>